<gene>
    <name evidence="2" type="ORF">FRUB_02679</name>
</gene>
<evidence type="ECO:0000256" key="1">
    <source>
        <dbReference type="SAM" id="MobiDB-lite"/>
    </source>
</evidence>
<keyword evidence="3" id="KW-1185">Reference proteome</keyword>
<dbReference type="Proteomes" id="UP000214646">
    <property type="component" value="Unassembled WGS sequence"/>
</dbReference>
<proteinExistence type="predicted"/>
<sequence>MPTRSEVRTVIFTVISSPGASSCFGKIVSEQAQLQPGGVNLTTDEVGFLTGISNAVTCVRPVKTAGGSTTNSNGDRSAAAGVRVGAVADPSHPATSADVKSQARRGKRSRMLISVTSMAKHHLL</sequence>
<feature type="region of interest" description="Disordered" evidence="1">
    <location>
        <begin position="64"/>
        <end position="108"/>
    </location>
</feature>
<comment type="caution">
    <text evidence="2">The sequence shown here is derived from an EMBL/GenBank/DDBJ whole genome shotgun (WGS) entry which is preliminary data.</text>
</comment>
<dbReference type="EMBL" id="NIDE01000004">
    <property type="protein sequence ID" value="OWK43080.1"/>
    <property type="molecule type" value="Genomic_DNA"/>
</dbReference>
<evidence type="ECO:0000313" key="3">
    <source>
        <dbReference type="Proteomes" id="UP000214646"/>
    </source>
</evidence>
<organism evidence="2 3">
    <name type="scientific">Fimbriiglobus ruber</name>
    <dbReference type="NCBI Taxonomy" id="1908690"/>
    <lineage>
        <taxon>Bacteria</taxon>
        <taxon>Pseudomonadati</taxon>
        <taxon>Planctomycetota</taxon>
        <taxon>Planctomycetia</taxon>
        <taxon>Gemmatales</taxon>
        <taxon>Gemmataceae</taxon>
        <taxon>Fimbriiglobus</taxon>
    </lineage>
</organism>
<protein>
    <submittedName>
        <fullName evidence="2">Uncharacterized protein</fullName>
    </submittedName>
</protein>
<accession>A0A225DNM5</accession>
<dbReference type="AlphaFoldDB" id="A0A225DNM5"/>
<evidence type="ECO:0000313" key="2">
    <source>
        <dbReference type="EMBL" id="OWK43080.1"/>
    </source>
</evidence>
<feature type="compositionally biased region" description="Low complexity" evidence="1">
    <location>
        <begin position="74"/>
        <end position="89"/>
    </location>
</feature>
<dbReference type="PROSITE" id="PS51257">
    <property type="entry name" value="PROKAR_LIPOPROTEIN"/>
    <property type="match status" value="1"/>
</dbReference>
<reference evidence="3" key="1">
    <citation type="submission" date="2017-06" db="EMBL/GenBank/DDBJ databases">
        <title>Genome analysis of Fimbriiglobus ruber SP5, the first member of the order Planctomycetales with confirmed chitinolytic capability.</title>
        <authorList>
            <person name="Ravin N.V."/>
            <person name="Rakitin A.L."/>
            <person name="Ivanova A.A."/>
            <person name="Beletsky A.V."/>
            <person name="Kulichevskaya I.S."/>
            <person name="Mardanov A.V."/>
            <person name="Dedysh S.N."/>
        </authorList>
    </citation>
    <scope>NUCLEOTIDE SEQUENCE [LARGE SCALE GENOMIC DNA]</scope>
    <source>
        <strain evidence="3">SP5</strain>
    </source>
</reference>
<name>A0A225DNM5_9BACT</name>